<gene>
    <name evidence="2" type="ORF">FWK35_00021517</name>
</gene>
<reference evidence="2 3" key="1">
    <citation type="submission" date="2019-08" db="EMBL/GenBank/DDBJ databases">
        <title>Whole genome of Aphis craccivora.</title>
        <authorList>
            <person name="Voronova N.V."/>
            <person name="Shulinski R.S."/>
            <person name="Bandarenka Y.V."/>
            <person name="Zhorov D.G."/>
            <person name="Warner D."/>
        </authorList>
    </citation>
    <scope>NUCLEOTIDE SEQUENCE [LARGE SCALE GENOMIC DNA]</scope>
    <source>
        <strain evidence="2">180601</strain>
        <tissue evidence="2">Whole Body</tissue>
    </source>
</reference>
<keyword evidence="1" id="KW-0472">Membrane</keyword>
<keyword evidence="1" id="KW-1133">Transmembrane helix</keyword>
<dbReference type="Proteomes" id="UP000478052">
    <property type="component" value="Unassembled WGS sequence"/>
</dbReference>
<evidence type="ECO:0000256" key="1">
    <source>
        <dbReference type="SAM" id="Phobius"/>
    </source>
</evidence>
<accession>A0A6G0Z800</accession>
<name>A0A6G0Z800_APHCR</name>
<dbReference type="AlphaFoldDB" id="A0A6G0Z800"/>
<organism evidence="2 3">
    <name type="scientific">Aphis craccivora</name>
    <name type="common">Cowpea aphid</name>
    <dbReference type="NCBI Taxonomy" id="307492"/>
    <lineage>
        <taxon>Eukaryota</taxon>
        <taxon>Metazoa</taxon>
        <taxon>Ecdysozoa</taxon>
        <taxon>Arthropoda</taxon>
        <taxon>Hexapoda</taxon>
        <taxon>Insecta</taxon>
        <taxon>Pterygota</taxon>
        <taxon>Neoptera</taxon>
        <taxon>Paraneoptera</taxon>
        <taxon>Hemiptera</taxon>
        <taxon>Sternorrhyncha</taxon>
        <taxon>Aphidomorpha</taxon>
        <taxon>Aphidoidea</taxon>
        <taxon>Aphididae</taxon>
        <taxon>Aphidini</taxon>
        <taxon>Aphis</taxon>
        <taxon>Aphis</taxon>
    </lineage>
</organism>
<proteinExistence type="predicted"/>
<evidence type="ECO:0000313" key="3">
    <source>
        <dbReference type="Proteomes" id="UP000478052"/>
    </source>
</evidence>
<keyword evidence="3" id="KW-1185">Reference proteome</keyword>
<keyword evidence="1" id="KW-0812">Transmembrane</keyword>
<comment type="caution">
    <text evidence="2">The sequence shown here is derived from an EMBL/GenBank/DDBJ whole genome shotgun (WGS) entry which is preliminary data.</text>
</comment>
<dbReference type="OrthoDB" id="2204368at2759"/>
<protein>
    <submittedName>
        <fullName evidence="2">Fatty acid 2-hydroxylase</fullName>
    </submittedName>
</protein>
<feature type="transmembrane region" description="Helical" evidence="1">
    <location>
        <begin position="6"/>
        <end position="26"/>
    </location>
</feature>
<evidence type="ECO:0000313" key="2">
    <source>
        <dbReference type="EMBL" id="KAF0766678.1"/>
    </source>
</evidence>
<sequence>MLHHNFTIGILVISSTILGLLLWPLIEYTIHRWLFHLQPPDNSPLLITLHFGIHGLHHKVCVILSQSLANIVNTDK</sequence>
<dbReference type="EMBL" id="VUJU01001133">
    <property type="protein sequence ID" value="KAF0766678.1"/>
    <property type="molecule type" value="Genomic_DNA"/>
</dbReference>